<keyword evidence="2" id="KW-1185">Reference proteome</keyword>
<dbReference type="Proteomes" id="UP001451303">
    <property type="component" value="Unassembled WGS sequence"/>
</dbReference>
<evidence type="ECO:0000313" key="1">
    <source>
        <dbReference type="EMBL" id="KAL0470244.1"/>
    </source>
</evidence>
<sequence>MPTDSTPGPISHTEGTAMPCHAMPRHVMLCYAIPCRQTGASDRQQYDWSVAPGEEMTGEEEAQNSQSEILCFFL</sequence>
<protein>
    <submittedName>
        <fullName evidence="1">Uncharacterized protein</fullName>
    </submittedName>
</protein>
<name>A0ABR3DC40_NEUIN</name>
<gene>
    <name evidence="1" type="ORF">QR685DRAFT_523164</name>
</gene>
<evidence type="ECO:0000313" key="2">
    <source>
        <dbReference type="Proteomes" id="UP001451303"/>
    </source>
</evidence>
<reference evidence="1 2" key="1">
    <citation type="submission" date="2023-09" db="EMBL/GenBank/DDBJ databases">
        <title>Multi-omics analysis of a traditional fermented food reveals byproduct-associated fungal strains for waste-to-food upcycling.</title>
        <authorList>
            <consortium name="Lawrence Berkeley National Laboratory"/>
            <person name="Rekdal V.M."/>
            <person name="Villalobos-Escobedo J.M."/>
            <person name="Rodriguez-Valeron N."/>
            <person name="Garcia M.O."/>
            <person name="Vasquez D.P."/>
            <person name="Damayanti I."/>
            <person name="Sorensen P.M."/>
            <person name="Baidoo E.E."/>
            <person name="De Carvalho A.C."/>
            <person name="Riley R."/>
            <person name="Lipzen A."/>
            <person name="He G."/>
            <person name="Yan M."/>
            <person name="Haridas S."/>
            <person name="Daum C."/>
            <person name="Yoshinaga Y."/>
            <person name="Ng V."/>
            <person name="Grigoriev I.V."/>
            <person name="Munk R."/>
            <person name="Nuraida L."/>
            <person name="Wijaya C.H."/>
            <person name="Morales P.-C."/>
            <person name="Keasling J.D."/>
        </authorList>
    </citation>
    <scope>NUCLEOTIDE SEQUENCE [LARGE SCALE GENOMIC DNA]</scope>
    <source>
        <strain evidence="1 2">FGSC 2613</strain>
    </source>
</reference>
<dbReference type="EMBL" id="JAVLET010000004">
    <property type="protein sequence ID" value="KAL0470244.1"/>
    <property type="molecule type" value="Genomic_DNA"/>
</dbReference>
<accession>A0ABR3DC40</accession>
<proteinExistence type="predicted"/>
<comment type="caution">
    <text evidence="1">The sequence shown here is derived from an EMBL/GenBank/DDBJ whole genome shotgun (WGS) entry which is preliminary data.</text>
</comment>
<organism evidence="1 2">
    <name type="scientific">Neurospora intermedia</name>
    <dbReference type="NCBI Taxonomy" id="5142"/>
    <lineage>
        <taxon>Eukaryota</taxon>
        <taxon>Fungi</taxon>
        <taxon>Dikarya</taxon>
        <taxon>Ascomycota</taxon>
        <taxon>Pezizomycotina</taxon>
        <taxon>Sordariomycetes</taxon>
        <taxon>Sordariomycetidae</taxon>
        <taxon>Sordariales</taxon>
        <taxon>Sordariaceae</taxon>
        <taxon>Neurospora</taxon>
    </lineage>
</organism>